<comment type="caution">
    <text evidence="11">The sequence shown here is derived from an EMBL/GenBank/DDBJ whole genome shotgun (WGS) entry which is preliminary data.</text>
</comment>
<dbReference type="OrthoDB" id="271506at2759"/>
<evidence type="ECO:0000313" key="11">
    <source>
        <dbReference type="EMBL" id="KAJ4394085.1"/>
    </source>
</evidence>
<keyword evidence="2" id="KW-0813">Transport</keyword>
<dbReference type="InterPro" id="IPR006603">
    <property type="entry name" value="PQ-loop_rpt"/>
</dbReference>
<dbReference type="EMBL" id="JAPEVB010000002">
    <property type="protein sequence ID" value="KAJ4394085.1"/>
    <property type="molecule type" value="Genomic_DNA"/>
</dbReference>
<comment type="similarity">
    <text evidence="7 8">Belongs to the MPDU1 (TC 2.A.43.3) family.</text>
</comment>
<dbReference type="InterPro" id="IPR016817">
    <property type="entry name" value="MannP-dilichol_defect-1"/>
</dbReference>
<gene>
    <name evidence="11" type="ORF">N0V93_003302</name>
</gene>
<dbReference type="FunFam" id="1.20.1280.290:FF:000006">
    <property type="entry name" value="mannose-P-dolichol utilization defect 1 protein"/>
    <property type="match status" value="1"/>
</dbReference>
<evidence type="ECO:0000256" key="3">
    <source>
        <dbReference type="ARBA" id="ARBA00022692"/>
    </source>
</evidence>
<feature type="compositionally biased region" description="Low complexity" evidence="9">
    <location>
        <begin position="276"/>
        <end position="292"/>
    </location>
</feature>
<comment type="subcellular location">
    <subcellularLocation>
        <location evidence="1 8">Membrane</location>
        <topology evidence="1 8">Multi-pass membrane protein</topology>
    </subcellularLocation>
</comment>
<keyword evidence="5 8" id="KW-1133">Transmembrane helix</keyword>
<dbReference type="Proteomes" id="UP001140453">
    <property type="component" value="Unassembled WGS sequence"/>
</dbReference>
<feature type="transmembrane region" description="Helical" evidence="10">
    <location>
        <begin position="233"/>
        <end position="256"/>
    </location>
</feature>
<feature type="transmembrane region" description="Helical" evidence="10">
    <location>
        <begin position="150"/>
        <end position="170"/>
    </location>
</feature>
<dbReference type="Gene3D" id="1.20.1280.290">
    <property type="match status" value="2"/>
</dbReference>
<dbReference type="PIRSF" id="PIRSF023381">
    <property type="entry name" value="MannP-dilichol_defect-1p"/>
    <property type="match status" value="1"/>
</dbReference>
<feature type="transmembrane region" description="Helical" evidence="10">
    <location>
        <begin position="126"/>
        <end position="143"/>
    </location>
</feature>
<dbReference type="PANTHER" id="PTHR12226">
    <property type="entry name" value="MANNOSE-P-DOLICHOL UTILIZATION DEFECT 1 LEC35 -RELATED"/>
    <property type="match status" value="1"/>
</dbReference>
<evidence type="ECO:0000256" key="5">
    <source>
        <dbReference type="ARBA" id="ARBA00022989"/>
    </source>
</evidence>
<feature type="transmembrane region" description="Helical" evidence="10">
    <location>
        <begin position="96"/>
        <end position="114"/>
    </location>
</feature>
<protein>
    <recommendedName>
        <fullName evidence="8">Mannose-P-dolichol utilization defect 1 protein homolog</fullName>
    </recommendedName>
</protein>
<dbReference type="AlphaFoldDB" id="A0A9W8Z0H2"/>
<keyword evidence="12" id="KW-1185">Reference proteome</keyword>
<evidence type="ECO:0000256" key="6">
    <source>
        <dbReference type="ARBA" id="ARBA00023136"/>
    </source>
</evidence>
<evidence type="ECO:0000256" key="1">
    <source>
        <dbReference type="ARBA" id="ARBA00004141"/>
    </source>
</evidence>
<evidence type="ECO:0000256" key="9">
    <source>
        <dbReference type="SAM" id="MobiDB-lite"/>
    </source>
</evidence>
<feature type="region of interest" description="Disordered" evidence="9">
    <location>
        <begin position="275"/>
        <end position="303"/>
    </location>
</feature>
<evidence type="ECO:0000256" key="7">
    <source>
        <dbReference type="ARBA" id="ARBA00038475"/>
    </source>
</evidence>
<dbReference type="GO" id="GO:0016020">
    <property type="term" value="C:membrane"/>
    <property type="evidence" value="ECO:0007669"/>
    <property type="project" value="UniProtKB-SubCell"/>
</dbReference>
<sequence>MDAAMTALQSTKTTLQPILQPVTHNLPQFIRDFGESLLGKQCYSSLVLDIDILDFDCDKLAISKILGIAIVSAASFVKVPQIINLVRSKSADGISLVSYLLESTGYLISLVYNVRNNFPFSTYGETLFILAQNAVIMVLVLNYSGKQGAAALMVAVLAASVATLFSDALVDMGTLGYLQAGAGTLGVLSKVPQIAAIYSEGSTGQLSAYTVFNYLAGSFVRIFTTFQEVDDKLILYGFVAGFVLNAVLALQMAWYWNAPSAKALGKRKEKVAAQPSSFTADAGTSSTTSGATPKKAPTTRRRG</sequence>
<evidence type="ECO:0000256" key="8">
    <source>
        <dbReference type="PIRNR" id="PIRNR023381"/>
    </source>
</evidence>
<keyword evidence="4" id="KW-0677">Repeat</keyword>
<dbReference type="SMART" id="SM00679">
    <property type="entry name" value="CTNS"/>
    <property type="match status" value="2"/>
</dbReference>
<evidence type="ECO:0000256" key="2">
    <source>
        <dbReference type="ARBA" id="ARBA00022448"/>
    </source>
</evidence>
<evidence type="ECO:0000256" key="4">
    <source>
        <dbReference type="ARBA" id="ARBA00022737"/>
    </source>
</evidence>
<dbReference type="PANTHER" id="PTHR12226:SF2">
    <property type="entry name" value="MANNOSE-P-DOLICHOL UTILIZATION DEFECT 1 PROTEIN"/>
    <property type="match status" value="1"/>
</dbReference>
<name>A0A9W8Z0H2_9PEZI</name>
<accession>A0A9W8Z0H2</accession>
<proteinExistence type="inferred from homology"/>
<keyword evidence="3 8" id="KW-0812">Transmembrane</keyword>
<dbReference type="Pfam" id="PF04193">
    <property type="entry name" value="PQ-loop"/>
    <property type="match status" value="2"/>
</dbReference>
<organism evidence="11 12">
    <name type="scientific">Gnomoniopsis smithogilvyi</name>
    <dbReference type="NCBI Taxonomy" id="1191159"/>
    <lineage>
        <taxon>Eukaryota</taxon>
        <taxon>Fungi</taxon>
        <taxon>Dikarya</taxon>
        <taxon>Ascomycota</taxon>
        <taxon>Pezizomycotina</taxon>
        <taxon>Sordariomycetes</taxon>
        <taxon>Sordariomycetidae</taxon>
        <taxon>Diaporthales</taxon>
        <taxon>Gnomoniaceae</taxon>
        <taxon>Gnomoniopsis</taxon>
    </lineage>
</organism>
<keyword evidence="6 8" id="KW-0472">Membrane</keyword>
<evidence type="ECO:0000313" key="12">
    <source>
        <dbReference type="Proteomes" id="UP001140453"/>
    </source>
</evidence>
<evidence type="ECO:0000256" key="10">
    <source>
        <dbReference type="SAM" id="Phobius"/>
    </source>
</evidence>
<reference evidence="11" key="1">
    <citation type="submission" date="2022-10" db="EMBL/GenBank/DDBJ databases">
        <title>Tapping the CABI collections for fungal endophytes: first genome assemblies for Collariella, Neodidymelliopsis, Ascochyta clinopodiicola, Didymella pomorum, Didymosphaeria variabile, Neocosmospora piperis and Neocucurbitaria cava.</title>
        <authorList>
            <person name="Hill R."/>
        </authorList>
    </citation>
    <scope>NUCLEOTIDE SEQUENCE</scope>
    <source>
        <strain evidence="11">IMI 355082</strain>
    </source>
</reference>